<evidence type="ECO:0000256" key="5">
    <source>
        <dbReference type="ARBA" id="ARBA00022679"/>
    </source>
</evidence>
<dbReference type="PROSITE" id="PS50885">
    <property type="entry name" value="HAMP"/>
    <property type="match status" value="1"/>
</dbReference>
<organism evidence="11 12">
    <name type="scientific">Arthrobacter echini</name>
    <dbReference type="NCBI Taxonomy" id="1529066"/>
    <lineage>
        <taxon>Bacteria</taxon>
        <taxon>Bacillati</taxon>
        <taxon>Actinomycetota</taxon>
        <taxon>Actinomycetes</taxon>
        <taxon>Micrococcales</taxon>
        <taxon>Micrococcaceae</taxon>
        <taxon>Arthrobacter</taxon>
    </lineage>
</organism>
<comment type="catalytic activity">
    <reaction evidence="1">
        <text>ATP + protein L-histidine = ADP + protein N-phospho-L-histidine.</text>
        <dbReference type="EC" id="2.7.13.3"/>
    </reaction>
</comment>
<dbReference type="InterPro" id="IPR003661">
    <property type="entry name" value="HisK_dim/P_dom"/>
</dbReference>
<dbReference type="SMART" id="SM00304">
    <property type="entry name" value="HAMP"/>
    <property type="match status" value="1"/>
</dbReference>
<dbReference type="Gene3D" id="3.30.565.10">
    <property type="entry name" value="Histidine kinase-like ATPase, C-terminal domain"/>
    <property type="match status" value="1"/>
</dbReference>
<dbReference type="PANTHER" id="PTHR45436:SF5">
    <property type="entry name" value="SENSOR HISTIDINE KINASE TRCS"/>
    <property type="match status" value="1"/>
</dbReference>
<evidence type="ECO:0000256" key="6">
    <source>
        <dbReference type="ARBA" id="ARBA00022692"/>
    </source>
</evidence>
<evidence type="ECO:0000256" key="8">
    <source>
        <dbReference type="ARBA" id="ARBA00022989"/>
    </source>
</evidence>
<dbReference type="SMART" id="SM00388">
    <property type="entry name" value="HisKA"/>
    <property type="match status" value="1"/>
</dbReference>
<dbReference type="Pfam" id="PF00512">
    <property type="entry name" value="HisKA"/>
    <property type="match status" value="1"/>
</dbReference>
<dbReference type="Proteomes" id="UP000305233">
    <property type="component" value="Unassembled WGS sequence"/>
</dbReference>
<comment type="caution">
    <text evidence="11">The sequence shown here is derived from an EMBL/GenBank/DDBJ whole genome shotgun (WGS) entry which is preliminary data.</text>
</comment>
<keyword evidence="7 11" id="KW-0418">Kinase</keyword>
<keyword evidence="5" id="KW-0808">Transferase</keyword>
<keyword evidence="12" id="KW-1185">Reference proteome</keyword>
<evidence type="ECO:0000256" key="4">
    <source>
        <dbReference type="ARBA" id="ARBA00022553"/>
    </source>
</evidence>
<comment type="subcellular location">
    <subcellularLocation>
        <location evidence="2">Cell membrane</location>
    </subcellularLocation>
</comment>
<dbReference type="OrthoDB" id="9786919at2"/>
<sequence>MSREPGPTVASPPGGTPRRTSRRGAPRLSGWGVRRQAVLAAVMTMAVVLILAGVVLLLVLRSSLLDNARDLAVQHRDSIIEQNQENDSEDLPGNLIPDPGGVGGTSGAQVTQIIDARGTVIATTDPSVDDALYDDDFLDPGQSFVSGNPGLSGIIDVDDYVVAAQGVRTPDGDRIVAVGVPTDIERDAISTVGWFLLAGVPVLLALAGTLIWFLVGRALRPVERIRATVAGISQQHLDERVEVPPTRDEIERLASTMNDMLTRLQSADAAQRRFVTDASHELRSPLATLTTGLEIAAADPSVTTWRETSGMLQTQANRMGYLVEDLLTLAKIDDAGLRFVMQDVDLDDLLLEELARLKGVSQHAIRTHIEPARITADPQRITQVIRNLLNNADRHAATTITMNLTTEPGPTTVTNPADKSHDHGLEAAGRTVILTVDNDGDRIPAAQRQRVFDRFVRLDASRTRESGGSGLGLAISQEIIRAHSGTIVTTETPAGHTRFEVILPLQNTHPATVDASTKKAAPDSDPARSSPDEILKTRRGRQ</sequence>
<dbReference type="SUPFAM" id="SSF47384">
    <property type="entry name" value="Homodimeric domain of signal transducing histidine kinase"/>
    <property type="match status" value="1"/>
</dbReference>
<dbReference type="EMBL" id="SSWH01000010">
    <property type="protein sequence ID" value="THJ65595.1"/>
    <property type="molecule type" value="Genomic_DNA"/>
</dbReference>
<dbReference type="InterPro" id="IPR050428">
    <property type="entry name" value="TCS_sensor_his_kinase"/>
</dbReference>
<dbReference type="CDD" id="cd00082">
    <property type="entry name" value="HisKA"/>
    <property type="match status" value="1"/>
</dbReference>
<evidence type="ECO:0000313" key="11">
    <source>
        <dbReference type="EMBL" id="THJ65595.1"/>
    </source>
</evidence>
<evidence type="ECO:0000313" key="12">
    <source>
        <dbReference type="Proteomes" id="UP000305233"/>
    </source>
</evidence>
<dbReference type="EC" id="2.7.13.3" evidence="3"/>
<keyword evidence="9" id="KW-0902">Two-component regulatory system</keyword>
<dbReference type="Gene3D" id="1.10.287.130">
    <property type="match status" value="1"/>
</dbReference>
<dbReference type="PANTHER" id="PTHR45436">
    <property type="entry name" value="SENSOR HISTIDINE KINASE YKOH"/>
    <property type="match status" value="1"/>
</dbReference>
<dbReference type="Pfam" id="PF00672">
    <property type="entry name" value="HAMP"/>
    <property type="match status" value="1"/>
</dbReference>
<evidence type="ECO:0000256" key="3">
    <source>
        <dbReference type="ARBA" id="ARBA00012438"/>
    </source>
</evidence>
<keyword evidence="10" id="KW-0472">Membrane</keyword>
<protein>
    <recommendedName>
        <fullName evidence="3">histidine kinase</fullName>
        <ecNumber evidence="3">2.7.13.3</ecNumber>
    </recommendedName>
</protein>
<dbReference type="SMART" id="SM00387">
    <property type="entry name" value="HATPase_c"/>
    <property type="match status" value="1"/>
</dbReference>
<reference evidence="11 12" key="1">
    <citation type="submission" date="2019-04" db="EMBL/GenBank/DDBJ databases">
        <authorList>
            <person name="Liu Q."/>
            <person name="Xin Y.-H."/>
        </authorList>
    </citation>
    <scope>NUCLEOTIDE SEQUENCE [LARGE SCALE GENOMIC DNA]</scope>
    <source>
        <strain evidence="11 12">AM23</strain>
    </source>
</reference>
<dbReference type="InterPro" id="IPR004358">
    <property type="entry name" value="Sig_transdc_His_kin-like_C"/>
</dbReference>
<dbReference type="Gene3D" id="6.10.340.10">
    <property type="match status" value="1"/>
</dbReference>
<evidence type="ECO:0000256" key="1">
    <source>
        <dbReference type="ARBA" id="ARBA00000085"/>
    </source>
</evidence>
<keyword evidence="8" id="KW-1133">Transmembrane helix</keyword>
<evidence type="ECO:0000256" key="2">
    <source>
        <dbReference type="ARBA" id="ARBA00004236"/>
    </source>
</evidence>
<dbReference type="Pfam" id="PF02518">
    <property type="entry name" value="HATPase_c"/>
    <property type="match status" value="1"/>
</dbReference>
<dbReference type="GO" id="GO:0005886">
    <property type="term" value="C:plasma membrane"/>
    <property type="evidence" value="ECO:0007669"/>
    <property type="project" value="UniProtKB-SubCell"/>
</dbReference>
<name>A0A4S5E2H8_9MICC</name>
<dbReference type="SUPFAM" id="SSF55874">
    <property type="entry name" value="ATPase domain of HSP90 chaperone/DNA topoisomerase II/histidine kinase"/>
    <property type="match status" value="1"/>
</dbReference>
<accession>A0A4S5E2H8</accession>
<dbReference type="InterPro" id="IPR036097">
    <property type="entry name" value="HisK_dim/P_sf"/>
</dbReference>
<dbReference type="InterPro" id="IPR005467">
    <property type="entry name" value="His_kinase_dom"/>
</dbReference>
<gene>
    <name evidence="11" type="ORF">E8P82_11455</name>
</gene>
<evidence type="ECO:0000256" key="10">
    <source>
        <dbReference type="ARBA" id="ARBA00023136"/>
    </source>
</evidence>
<evidence type="ECO:0000256" key="9">
    <source>
        <dbReference type="ARBA" id="ARBA00023012"/>
    </source>
</evidence>
<dbReference type="InterPro" id="IPR003594">
    <property type="entry name" value="HATPase_dom"/>
</dbReference>
<dbReference type="InterPro" id="IPR003660">
    <property type="entry name" value="HAMP_dom"/>
</dbReference>
<evidence type="ECO:0000256" key="7">
    <source>
        <dbReference type="ARBA" id="ARBA00022777"/>
    </source>
</evidence>
<proteinExistence type="predicted"/>
<keyword evidence="6" id="KW-0812">Transmembrane</keyword>
<dbReference type="CDD" id="cd06225">
    <property type="entry name" value="HAMP"/>
    <property type="match status" value="1"/>
</dbReference>
<dbReference type="GO" id="GO:0000155">
    <property type="term" value="F:phosphorelay sensor kinase activity"/>
    <property type="evidence" value="ECO:0007669"/>
    <property type="project" value="InterPro"/>
</dbReference>
<dbReference type="PRINTS" id="PR00344">
    <property type="entry name" value="BCTRLSENSOR"/>
</dbReference>
<keyword evidence="4" id="KW-0597">Phosphoprotein</keyword>
<dbReference type="InterPro" id="IPR036890">
    <property type="entry name" value="HATPase_C_sf"/>
</dbReference>
<dbReference type="PROSITE" id="PS50109">
    <property type="entry name" value="HIS_KIN"/>
    <property type="match status" value="1"/>
</dbReference>
<dbReference type="SUPFAM" id="SSF158472">
    <property type="entry name" value="HAMP domain-like"/>
    <property type="match status" value="1"/>
</dbReference>
<dbReference type="AlphaFoldDB" id="A0A4S5E2H8"/>